<dbReference type="GO" id="GO:0016020">
    <property type="term" value="C:membrane"/>
    <property type="evidence" value="ECO:0007669"/>
    <property type="project" value="TreeGrafter"/>
</dbReference>
<dbReference type="SUPFAM" id="SSF53474">
    <property type="entry name" value="alpha/beta-Hydrolases"/>
    <property type="match status" value="1"/>
</dbReference>
<name>A0A6J6S075_9ZZZZ</name>
<evidence type="ECO:0000313" key="2">
    <source>
        <dbReference type="EMBL" id="CAB4728183.1"/>
    </source>
</evidence>
<dbReference type="Pfam" id="PF12697">
    <property type="entry name" value="Abhydrolase_6"/>
    <property type="match status" value="1"/>
</dbReference>
<dbReference type="GO" id="GO:0047372">
    <property type="term" value="F:monoacylglycerol lipase activity"/>
    <property type="evidence" value="ECO:0007669"/>
    <property type="project" value="TreeGrafter"/>
</dbReference>
<evidence type="ECO:0000313" key="3">
    <source>
        <dbReference type="EMBL" id="CAB4941278.1"/>
    </source>
</evidence>
<dbReference type="GO" id="GO:0046464">
    <property type="term" value="P:acylglycerol catabolic process"/>
    <property type="evidence" value="ECO:0007669"/>
    <property type="project" value="TreeGrafter"/>
</dbReference>
<dbReference type="EMBL" id="CAEZYR010000006">
    <property type="protein sequence ID" value="CAB4728183.1"/>
    <property type="molecule type" value="Genomic_DNA"/>
</dbReference>
<dbReference type="PANTHER" id="PTHR43798">
    <property type="entry name" value="MONOACYLGLYCEROL LIPASE"/>
    <property type="match status" value="1"/>
</dbReference>
<evidence type="ECO:0000259" key="1">
    <source>
        <dbReference type="Pfam" id="PF12697"/>
    </source>
</evidence>
<protein>
    <submittedName>
        <fullName evidence="2">Unannotated protein</fullName>
    </submittedName>
</protein>
<reference evidence="2" key="1">
    <citation type="submission" date="2020-05" db="EMBL/GenBank/DDBJ databases">
        <authorList>
            <person name="Chiriac C."/>
            <person name="Salcher M."/>
            <person name="Ghai R."/>
            <person name="Kavagutti S V."/>
        </authorList>
    </citation>
    <scope>NUCLEOTIDE SEQUENCE</scope>
</reference>
<dbReference type="PRINTS" id="PR00111">
    <property type="entry name" value="ABHYDROLASE"/>
</dbReference>
<dbReference type="InterPro" id="IPR050266">
    <property type="entry name" value="AB_hydrolase_sf"/>
</dbReference>
<evidence type="ECO:0000313" key="4">
    <source>
        <dbReference type="EMBL" id="CAB4992300.1"/>
    </source>
</evidence>
<sequence length="313" mass="35134">MRLNEFAPDLTPLDMAASQEFASLLQSATDLAIPHTPSVRYRSRHTVIRHQRFHFSEWGDPGKPQILLLHGGNQSSHSWDLVSLHLADRYHVFALDQRGHGDSEWSPELDYSIDAMVQDVVAFIADRQMDRPLVFGHSMGGRIALTLATENPDIARAFVIVDVGPEITLEGTKTIQNFVVQNIEFDDLEVFLDNVVKYDPFRSRVHIERTVKYNMIRRVDGKYVSKVDHRRLPVRNRDLTLDHVRTIACPVLVLRGAESNILAPDAAERFAAALPDGVLITVPNCGHNVHSGNTLGFLDAIGPFLDRVDPRPA</sequence>
<dbReference type="EMBL" id="CAFBOS010000053">
    <property type="protein sequence ID" value="CAB4992300.1"/>
    <property type="molecule type" value="Genomic_DNA"/>
</dbReference>
<dbReference type="Gene3D" id="3.40.50.1820">
    <property type="entry name" value="alpha/beta hydrolase"/>
    <property type="match status" value="1"/>
</dbReference>
<gene>
    <name evidence="2" type="ORF">UFOPK2754_00296</name>
    <name evidence="3" type="ORF">UFOPK3543_03271</name>
    <name evidence="4" type="ORF">UFOPK3967_01086</name>
</gene>
<dbReference type="InterPro" id="IPR000073">
    <property type="entry name" value="AB_hydrolase_1"/>
</dbReference>
<dbReference type="AlphaFoldDB" id="A0A6J6S075"/>
<proteinExistence type="predicted"/>
<dbReference type="PANTHER" id="PTHR43798:SF33">
    <property type="entry name" value="HYDROLASE, PUTATIVE (AFU_ORTHOLOGUE AFUA_2G14860)-RELATED"/>
    <property type="match status" value="1"/>
</dbReference>
<accession>A0A6J6S075</accession>
<dbReference type="InterPro" id="IPR029058">
    <property type="entry name" value="AB_hydrolase_fold"/>
</dbReference>
<feature type="domain" description="AB hydrolase-1" evidence="1">
    <location>
        <begin position="66"/>
        <end position="290"/>
    </location>
</feature>
<dbReference type="EMBL" id="CAFBMH010000236">
    <property type="protein sequence ID" value="CAB4941278.1"/>
    <property type="molecule type" value="Genomic_DNA"/>
</dbReference>
<organism evidence="2">
    <name type="scientific">freshwater metagenome</name>
    <dbReference type="NCBI Taxonomy" id="449393"/>
    <lineage>
        <taxon>unclassified sequences</taxon>
        <taxon>metagenomes</taxon>
        <taxon>ecological metagenomes</taxon>
    </lineage>
</organism>